<evidence type="ECO:0000256" key="2">
    <source>
        <dbReference type="ARBA" id="ARBA00004141"/>
    </source>
</evidence>
<dbReference type="Pfam" id="PF02163">
    <property type="entry name" value="Peptidase_M50"/>
    <property type="match status" value="1"/>
</dbReference>
<comment type="similarity">
    <text evidence="3">Belongs to the peptidase M50B family.</text>
</comment>
<evidence type="ECO:0000256" key="4">
    <source>
        <dbReference type="ARBA" id="ARBA00022692"/>
    </source>
</evidence>
<evidence type="ECO:0000259" key="8">
    <source>
        <dbReference type="Pfam" id="PF02163"/>
    </source>
</evidence>
<dbReference type="GO" id="GO:0016020">
    <property type="term" value="C:membrane"/>
    <property type="evidence" value="ECO:0007669"/>
    <property type="project" value="UniProtKB-SubCell"/>
</dbReference>
<keyword evidence="6 7" id="KW-0472">Membrane</keyword>
<evidence type="ECO:0000256" key="3">
    <source>
        <dbReference type="ARBA" id="ARBA00007931"/>
    </source>
</evidence>
<feature type="transmembrane region" description="Helical" evidence="7">
    <location>
        <begin position="116"/>
        <end position="135"/>
    </location>
</feature>
<evidence type="ECO:0000256" key="1">
    <source>
        <dbReference type="ARBA" id="ARBA00001947"/>
    </source>
</evidence>
<evidence type="ECO:0000313" key="10">
    <source>
        <dbReference type="Proteomes" id="UP000198724"/>
    </source>
</evidence>
<dbReference type="EMBL" id="FOOT01000007">
    <property type="protein sequence ID" value="SFH20949.1"/>
    <property type="molecule type" value="Genomic_DNA"/>
</dbReference>
<organism evidence="9 10">
    <name type="scientific">Pontibacter chinhatensis</name>
    <dbReference type="NCBI Taxonomy" id="1436961"/>
    <lineage>
        <taxon>Bacteria</taxon>
        <taxon>Pseudomonadati</taxon>
        <taxon>Bacteroidota</taxon>
        <taxon>Cytophagia</taxon>
        <taxon>Cytophagales</taxon>
        <taxon>Hymenobacteraceae</taxon>
        <taxon>Pontibacter</taxon>
    </lineage>
</organism>
<name>A0A1I2Y6F8_9BACT</name>
<sequence>MFGINDIPKFFLAFFLVLPVISFIHEAGHVFFAWLMGGRNIKVTVGTGDVLFRLGMLEVRKYYFWYGLCSFDNLRRNHRLANILIFLGGVLFNAASTLVAMYLVEEEVVEPGMLTYQFTYFSMYYIFFALLPMPYPDGTYSDGKVILDLIRNKPGIRESIYRITWDKEKEQWQVLDHSKTVVESFREEEEALARAHELAQQNRPSRLINTKSGEEVEICNYPRVPL</sequence>
<dbReference type="Proteomes" id="UP000198724">
    <property type="component" value="Unassembled WGS sequence"/>
</dbReference>
<evidence type="ECO:0000313" key="9">
    <source>
        <dbReference type="EMBL" id="SFH20949.1"/>
    </source>
</evidence>
<dbReference type="GO" id="GO:0006508">
    <property type="term" value="P:proteolysis"/>
    <property type="evidence" value="ECO:0007669"/>
    <property type="project" value="InterPro"/>
</dbReference>
<accession>A0A1I2Y6F8</accession>
<dbReference type="STRING" id="1436961.SAMN05421739_10784"/>
<protein>
    <recommendedName>
        <fullName evidence="8">Peptidase M50 domain-containing protein</fullName>
    </recommendedName>
</protein>
<proteinExistence type="inferred from homology"/>
<gene>
    <name evidence="9" type="ORF">SAMN05421739_10784</name>
</gene>
<dbReference type="OrthoDB" id="849477at2"/>
<keyword evidence="10" id="KW-1185">Reference proteome</keyword>
<reference evidence="10" key="1">
    <citation type="submission" date="2016-10" db="EMBL/GenBank/DDBJ databases">
        <authorList>
            <person name="Varghese N."/>
            <person name="Submissions S."/>
        </authorList>
    </citation>
    <scope>NUCLEOTIDE SEQUENCE [LARGE SCALE GENOMIC DNA]</scope>
    <source>
        <strain evidence="10">LP51</strain>
    </source>
</reference>
<feature type="transmembrane region" description="Helical" evidence="7">
    <location>
        <begin position="83"/>
        <end position="104"/>
    </location>
</feature>
<keyword evidence="4 7" id="KW-0812">Transmembrane</keyword>
<evidence type="ECO:0000256" key="7">
    <source>
        <dbReference type="SAM" id="Phobius"/>
    </source>
</evidence>
<dbReference type="RefSeq" id="WP_092104499.1">
    <property type="nucleotide sequence ID" value="NZ_FOOT01000007.1"/>
</dbReference>
<evidence type="ECO:0000256" key="6">
    <source>
        <dbReference type="ARBA" id="ARBA00023136"/>
    </source>
</evidence>
<feature type="transmembrane region" description="Helical" evidence="7">
    <location>
        <begin position="12"/>
        <end position="35"/>
    </location>
</feature>
<comment type="subcellular location">
    <subcellularLocation>
        <location evidence="2">Membrane</location>
        <topology evidence="2">Multi-pass membrane protein</topology>
    </subcellularLocation>
</comment>
<comment type="cofactor">
    <cofactor evidence="1">
        <name>Zn(2+)</name>
        <dbReference type="ChEBI" id="CHEBI:29105"/>
    </cofactor>
</comment>
<dbReference type="InterPro" id="IPR008915">
    <property type="entry name" value="Peptidase_M50"/>
</dbReference>
<dbReference type="AlphaFoldDB" id="A0A1I2Y6F8"/>
<keyword evidence="5 7" id="KW-1133">Transmembrane helix</keyword>
<feature type="domain" description="Peptidase M50" evidence="8">
    <location>
        <begin position="13"/>
        <end position="104"/>
    </location>
</feature>
<evidence type="ECO:0000256" key="5">
    <source>
        <dbReference type="ARBA" id="ARBA00022989"/>
    </source>
</evidence>